<dbReference type="InterPro" id="IPR001055">
    <property type="entry name" value="Adrenodoxin-like"/>
</dbReference>
<keyword evidence="3" id="KW-0813">Transport</keyword>
<comment type="cofactor">
    <cofactor evidence="9">
        <name>[2Fe-2S] cluster</name>
        <dbReference type="ChEBI" id="CHEBI:190135"/>
    </cofactor>
</comment>
<dbReference type="PANTHER" id="PTHR23426">
    <property type="entry name" value="FERREDOXIN/ADRENODOXIN"/>
    <property type="match status" value="1"/>
</dbReference>
<dbReference type="InterPro" id="IPR011536">
    <property type="entry name" value="Fdx_isc"/>
</dbReference>
<evidence type="ECO:0000259" key="10">
    <source>
        <dbReference type="PROSITE" id="PS51085"/>
    </source>
</evidence>
<protein>
    <recommendedName>
        <fullName evidence="2">2Fe-2S ferredoxin</fullName>
    </recommendedName>
</protein>
<evidence type="ECO:0000313" key="12">
    <source>
        <dbReference type="Proteomes" id="UP000271003"/>
    </source>
</evidence>
<dbReference type="SUPFAM" id="SSF54292">
    <property type="entry name" value="2Fe-2S ferredoxin-like"/>
    <property type="match status" value="1"/>
</dbReference>
<evidence type="ECO:0000256" key="1">
    <source>
        <dbReference type="ARBA" id="ARBA00010914"/>
    </source>
</evidence>
<evidence type="ECO:0000256" key="5">
    <source>
        <dbReference type="ARBA" id="ARBA00022723"/>
    </source>
</evidence>
<dbReference type="KEGG" id="sutt:SUTMEG_19910"/>
<dbReference type="OrthoDB" id="9793027at2"/>
<dbReference type="Gene3D" id="3.10.20.30">
    <property type="match status" value="1"/>
</dbReference>
<evidence type="ECO:0000313" key="11">
    <source>
        <dbReference type="EMBL" id="BBF24100.1"/>
    </source>
</evidence>
<keyword evidence="12" id="KW-1185">Reference proteome</keyword>
<dbReference type="GO" id="GO:0140647">
    <property type="term" value="P:P450-containing electron transport chain"/>
    <property type="evidence" value="ECO:0007669"/>
    <property type="project" value="InterPro"/>
</dbReference>
<evidence type="ECO:0000256" key="8">
    <source>
        <dbReference type="ARBA" id="ARBA00023014"/>
    </source>
</evidence>
<gene>
    <name evidence="11" type="primary">fdx</name>
    <name evidence="11" type="ORF">SUTMEG_19910</name>
</gene>
<dbReference type="GO" id="GO:0046872">
    <property type="term" value="F:metal ion binding"/>
    <property type="evidence" value="ECO:0007669"/>
    <property type="project" value="UniProtKB-KW"/>
</dbReference>
<dbReference type="CDD" id="cd00207">
    <property type="entry name" value="fer2"/>
    <property type="match status" value="1"/>
</dbReference>
<proteinExistence type="inferred from homology"/>
<dbReference type="NCBIfam" id="TIGR02007">
    <property type="entry name" value="fdx_isc"/>
    <property type="match status" value="1"/>
</dbReference>
<dbReference type="EMBL" id="AP018786">
    <property type="protein sequence ID" value="BBF24100.1"/>
    <property type="molecule type" value="Genomic_DNA"/>
</dbReference>
<dbReference type="InterPro" id="IPR018298">
    <property type="entry name" value="Adrenodoxin_Fe-S_BS"/>
</dbReference>
<keyword evidence="5" id="KW-0479">Metal-binding</keyword>
<name>A0A2Z6IDQ7_9BURK</name>
<organism evidence="11 12">
    <name type="scientific">Sutterella megalosphaeroides</name>
    <dbReference type="NCBI Taxonomy" id="2494234"/>
    <lineage>
        <taxon>Bacteria</taxon>
        <taxon>Pseudomonadati</taxon>
        <taxon>Pseudomonadota</taxon>
        <taxon>Betaproteobacteria</taxon>
        <taxon>Burkholderiales</taxon>
        <taxon>Sutterellaceae</taxon>
        <taxon>Sutterella</taxon>
    </lineage>
</organism>
<dbReference type="Pfam" id="PF00111">
    <property type="entry name" value="Fer2"/>
    <property type="match status" value="1"/>
</dbReference>
<keyword evidence="6" id="KW-0249">Electron transport</keyword>
<dbReference type="GO" id="GO:0009055">
    <property type="term" value="F:electron transfer activity"/>
    <property type="evidence" value="ECO:0007669"/>
    <property type="project" value="InterPro"/>
</dbReference>
<dbReference type="InterPro" id="IPR001041">
    <property type="entry name" value="2Fe-2S_ferredoxin-type"/>
</dbReference>
<keyword evidence="8" id="KW-0411">Iron-sulfur</keyword>
<evidence type="ECO:0000256" key="4">
    <source>
        <dbReference type="ARBA" id="ARBA00022714"/>
    </source>
</evidence>
<sequence>MPTITVLPHETLCPEGLSFQAAPGENLARTLLAHGVKIEHACEFSCACATCHVIVREGLDSLNEPSDNELDHLDTAWGAGMYSRLSCQTTVGSEDLTIEIPKYSRNHAKEED</sequence>
<dbReference type="PRINTS" id="PR00355">
    <property type="entry name" value="ADRENODOXIN"/>
</dbReference>
<dbReference type="PANTHER" id="PTHR23426:SF65">
    <property type="entry name" value="FERREDOXIN-2, MITOCHONDRIAL"/>
    <property type="match status" value="1"/>
</dbReference>
<accession>A0A2Z6IDQ7</accession>
<dbReference type="AlphaFoldDB" id="A0A2Z6IDQ7"/>
<dbReference type="GO" id="GO:0051537">
    <property type="term" value="F:2 iron, 2 sulfur cluster binding"/>
    <property type="evidence" value="ECO:0007669"/>
    <property type="project" value="UniProtKB-KW"/>
</dbReference>
<evidence type="ECO:0000256" key="9">
    <source>
        <dbReference type="ARBA" id="ARBA00034078"/>
    </source>
</evidence>
<evidence type="ECO:0000256" key="6">
    <source>
        <dbReference type="ARBA" id="ARBA00022982"/>
    </source>
</evidence>
<dbReference type="GO" id="GO:0005829">
    <property type="term" value="C:cytosol"/>
    <property type="evidence" value="ECO:0007669"/>
    <property type="project" value="TreeGrafter"/>
</dbReference>
<evidence type="ECO:0000256" key="7">
    <source>
        <dbReference type="ARBA" id="ARBA00023004"/>
    </source>
</evidence>
<comment type="similarity">
    <text evidence="1">Belongs to the adrenodoxin/putidaredoxin family.</text>
</comment>
<dbReference type="RefSeq" id="WP_120177646.1">
    <property type="nucleotide sequence ID" value="NZ_AP018786.1"/>
</dbReference>
<keyword evidence="7" id="KW-0408">Iron</keyword>
<evidence type="ECO:0000256" key="3">
    <source>
        <dbReference type="ARBA" id="ARBA00022448"/>
    </source>
</evidence>
<dbReference type="Proteomes" id="UP000271003">
    <property type="component" value="Chromosome"/>
</dbReference>
<dbReference type="PROSITE" id="PS00814">
    <property type="entry name" value="ADX"/>
    <property type="match status" value="1"/>
</dbReference>
<evidence type="ECO:0000256" key="2">
    <source>
        <dbReference type="ARBA" id="ARBA00019395"/>
    </source>
</evidence>
<reference evidence="11 12" key="1">
    <citation type="journal article" date="2018" name="Int. J. Syst. Evol. Microbiol.">
        <title>Mesosutterella multiformis gen. nov., sp. nov., a member of the family Sutterellaceae and Sutterella megalosphaeroides sp. nov., isolated from human faeces.</title>
        <authorList>
            <person name="Sakamoto M."/>
            <person name="Ikeyama N."/>
            <person name="Kunihiro T."/>
            <person name="Iino T."/>
            <person name="Yuki M."/>
            <person name="Ohkuma M."/>
        </authorList>
    </citation>
    <scope>NUCLEOTIDE SEQUENCE [LARGE SCALE GENOMIC DNA]</scope>
    <source>
        <strain evidence="11 12">6FBBBH3</strain>
    </source>
</reference>
<dbReference type="PROSITE" id="PS51085">
    <property type="entry name" value="2FE2S_FER_2"/>
    <property type="match status" value="1"/>
</dbReference>
<keyword evidence="4" id="KW-0001">2Fe-2S</keyword>
<feature type="domain" description="2Fe-2S ferredoxin-type" evidence="10">
    <location>
        <begin position="2"/>
        <end position="104"/>
    </location>
</feature>
<dbReference type="InterPro" id="IPR012675">
    <property type="entry name" value="Beta-grasp_dom_sf"/>
</dbReference>
<dbReference type="InterPro" id="IPR036010">
    <property type="entry name" value="2Fe-2S_ferredoxin-like_sf"/>
</dbReference>